<feature type="transmembrane region" description="Helical" evidence="1">
    <location>
        <begin position="111"/>
        <end position="128"/>
    </location>
</feature>
<proteinExistence type="predicted"/>
<dbReference type="EMBL" id="WWCU01000034">
    <property type="protein sequence ID" value="MYN10221.1"/>
    <property type="molecule type" value="Genomic_DNA"/>
</dbReference>
<sequence length="612" mass="68460">MVEMYFYLIIILSAILSGFLDRKCLKFRDLDCVNGSRSIGLAASLRFRLFVGIFSSLLLLFSPFFAYKYPVISTISGTFEIGYLYVIAYALFVATTILTWAFFGGEYLSKSIFSTFLCLDSVFVLGMGRRDKLQYLRHGAWRWDVLFLKVRRFWEGRRWPSVHLVRPSLVVLSFFLALGIMELIVPSLDFINKKYITFTIDGISKMPQLMSNIIIISGLPIVFLVWLFRDRNNLWSIENQRKDVNLKDFQKLAEWASGLHLPEDKIVVVKKTTKQDKVAKDEIFETVKTEESSNSKEFSSEPAQGSLRTHSRRDGAIALQISAIHQLQAFLRGDFGAHFQRPAFQLVKAIWVARVKLLLEEMKDICSVNNLDWALEFQEWNKKIRLEMNSGVGGALTLALASGNGNILRDNSPDLPHIVLSGFDGMLLALQKDKIHRNIELYDLNLRGVQWQGANLKLGKFQRCDFFEAQLQSADLQHASLQGAQMALSDLRYAKLDGAKMQGANLGAAIIFGASLMVSDLRGVDFSGAILNGAKFNGANLEGAVLLNVKIDSKTNFSNSIADATTVVAVAKLKAGKYGQAIFPDDYDVDDDATIQLVSALKILGLPIPQAA</sequence>
<dbReference type="InterPro" id="IPR001646">
    <property type="entry name" value="5peptide_repeat"/>
</dbReference>
<keyword evidence="1" id="KW-0472">Membrane</keyword>
<comment type="caution">
    <text evidence="2">The sequence shown here is derived from an EMBL/GenBank/DDBJ whole genome shotgun (WGS) entry which is preliminary data.</text>
</comment>
<accession>A0A7X4HFB8</accession>
<feature type="transmembrane region" description="Helical" evidence="1">
    <location>
        <begin position="82"/>
        <end position="104"/>
    </location>
</feature>
<organism evidence="2 3">
    <name type="scientific">Pseudoduganella aquatica</name>
    <dbReference type="NCBI Taxonomy" id="2660641"/>
    <lineage>
        <taxon>Bacteria</taxon>
        <taxon>Pseudomonadati</taxon>
        <taxon>Pseudomonadota</taxon>
        <taxon>Betaproteobacteria</taxon>
        <taxon>Burkholderiales</taxon>
        <taxon>Oxalobacteraceae</taxon>
        <taxon>Telluria group</taxon>
        <taxon>Pseudoduganella</taxon>
    </lineage>
</organism>
<evidence type="ECO:0000256" key="1">
    <source>
        <dbReference type="SAM" id="Phobius"/>
    </source>
</evidence>
<dbReference type="InterPro" id="IPR051082">
    <property type="entry name" value="Pentapeptide-BTB/POZ_domain"/>
</dbReference>
<name>A0A7X4HFB8_9BURK</name>
<feature type="transmembrane region" description="Helical" evidence="1">
    <location>
        <begin position="169"/>
        <end position="188"/>
    </location>
</feature>
<feature type="transmembrane region" description="Helical" evidence="1">
    <location>
        <begin position="209"/>
        <end position="228"/>
    </location>
</feature>
<dbReference type="SUPFAM" id="SSF141571">
    <property type="entry name" value="Pentapeptide repeat-like"/>
    <property type="match status" value="1"/>
</dbReference>
<dbReference type="PANTHER" id="PTHR14136">
    <property type="entry name" value="BTB_POZ DOMAIN-CONTAINING PROTEIN KCTD9"/>
    <property type="match status" value="1"/>
</dbReference>
<dbReference type="AlphaFoldDB" id="A0A7X4HFB8"/>
<keyword evidence="1" id="KW-1133">Transmembrane helix</keyword>
<protein>
    <recommendedName>
        <fullName evidence="4">Pentapeptide repeat-containing protein</fullName>
    </recommendedName>
</protein>
<evidence type="ECO:0000313" key="3">
    <source>
        <dbReference type="Proteomes" id="UP000450676"/>
    </source>
</evidence>
<keyword evidence="3" id="KW-1185">Reference proteome</keyword>
<feature type="transmembrane region" description="Helical" evidence="1">
    <location>
        <begin position="6"/>
        <end position="25"/>
    </location>
</feature>
<gene>
    <name evidence="2" type="ORF">GTP77_23130</name>
</gene>
<dbReference type="RefSeq" id="WP_161074515.1">
    <property type="nucleotide sequence ID" value="NZ_WWCU01000034.1"/>
</dbReference>
<evidence type="ECO:0000313" key="2">
    <source>
        <dbReference type="EMBL" id="MYN10221.1"/>
    </source>
</evidence>
<dbReference type="PANTHER" id="PTHR14136:SF17">
    <property type="entry name" value="BTB_POZ DOMAIN-CONTAINING PROTEIN KCTD9"/>
    <property type="match status" value="1"/>
</dbReference>
<evidence type="ECO:0008006" key="4">
    <source>
        <dbReference type="Google" id="ProtNLM"/>
    </source>
</evidence>
<dbReference type="Gene3D" id="2.160.20.80">
    <property type="entry name" value="E3 ubiquitin-protein ligase SopA"/>
    <property type="match status" value="1"/>
</dbReference>
<keyword evidence="1" id="KW-0812">Transmembrane</keyword>
<feature type="transmembrane region" description="Helical" evidence="1">
    <location>
        <begin position="45"/>
        <end position="67"/>
    </location>
</feature>
<dbReference type="Pfam" id="PF00805">
    <property type="entry name" value="Pentapeptide"/>
    <property type="match status" value="2"/>
</dbReference>
<dbReference type="Proteomes" id="UP000450676">
    <property type="component" value="Unassembled WGS sequence"/>
</dbReference>
<reference evidence="2 3" key="1">
    <citation type="submission" date="2019-12" db="EMBL/GenBank/DDBJ databases">
        <title>Novel species isolated from a subtropical stream in China.</title>
        <authorList>
            <person name="Lu H."/>
        </authorList>
    </citation>
    <scope>NUCLEOTIDE SEQUENCE [LARGE SCALE GENOMIC DNA]</scope>
    <source>
        <strain evidence="2 3">FT127W</strain>
    </source>
</reference>